<evidence type="ECO:0000313" key="11">
    <source>
        <dbReference type="Proteomes" id="UP000008022"/>
    </source>
</evidence>
<dbReference type="Gene3D" id="2.40.30.10">
    <property type="entry name" value="Translation factors"/>
    <property type="match status" value="2"/>
</dbReference>
<dbReference type="InterPro" id="IPR036925">
    <property type="entry name" value="TIF_IF2_dom3_sf"/>
</dbReference>
<dbReference type="PANTHER" id="PTHR43381">
    <property type="entry name" value="TRANSLATION INITIATION FACTOR IF-2-RELATED"/>
    <property type="match status" value="1"/>
</dbReference>
<keyword evidence="5" id="KW-0648">Protein biosynthesis</keyword>
<evidence type="ECO:0000313" key="10">
    <source>
        <dbReference type="EnsemblPlants" id="ORUFI12G14230.1"/>
    </source>
</evidence>
<dbReference type="PRINTS" id="PR00315">
    <property type="entry name" value="ELONGATNFCT"/>
</dbReference>
<dbReference type="NCBIfam" id="TIGR00231">
    <property type="entry name" value="small_GTP"/>
    <property type="match status" value="1"/>
</dbReference>
<evidence type="ECO:0000256" key="3">
    <source>
        <dbReference type="ARBA" id="ARBA00022540"/>
    </source>
</evidence>
<dbReference type="InterPro" id="IPR000795">
    <property type="entry name" value="T_Tr_GTP-bd_dom"/>
</dbReference>
<evidence type="ECO:0000256" key="8">
    <source>
        <dbReference type="SAM" id="MobiDB-lite"/>
    </source>
</evidence>
<dbReference type="Gene3D" id="3.40.50.300">
    <property type="entry name" value="P-loop containing nucleotide triphosphate hydrolases"/>
    <property type="match status" value="1"/>
</dbReference>
<dbReference type="InterPro" id="IPR009000">
    <property type="entry name" value="Transl_B-barrel_sf"/>
</dbReference>
<dbReference type="CDD" id="cd03703">
    <property type="entry name" value="aeIF5B_II"/>
    <property type="match status" value="1"/>
</dbReference>
<dbReference type="STRING" id="4529.A0A0E0RHM5"/>
<keyword evidence="11" id="KW-1185">Reference proteome</keyword>
<dbReference type="SUPFAM" id="SSF52156">
    <property type="entry name" value="Initiation factor IF2/eIF5b, domain 3"/>
    <property type="match status" value="1"/>
</dbReference>
<dbReference type="CDD" id="cd01887">
    <property type="entry name" value="IF2_eIF5B"/>
    <property type="match status" value="1"/>
</dbReference>
<dbReference type="InterPro" id="IPR005225">
    <property type="entry name" value="Small_GTP-bd"/>
</dbReference>
<feature type="compositionally biased region" description="Basic and acidic residues" evidence="8">
    <location>
        <begin position="55"/>
        <end position="114"/>
    </location>
</feature>
<dbReference type="InterPro" id="IPR027417">
    <property type="entry name" value="P-loop_NTPase"/>
</dbReference>
<dbReference type="InterPro" id="IPR015760">
    <property type="entry name" value="TIF_IF2"/>
</dbReference>
<dbReference type="GO" id="GO:0003924">
    <property type="term" value="F:GTPase activity"/>
    <property type="evidence" value="ECO:0007669"/>
    <property type="project" value="InterPro"/>
</dbReference>
<evidence type="ECO:0000256" key="1">
    <source>
        <dbReference type="ARBA" id="ARBA00007733"/>
    </source>
</evidence>
<feature type="domain" description="Tr-type G" evidence="9">
    <location>
        <begin position="280"/>
        <end position="490"/>
    </location>
</feature>
<dbReference type="EnsemblPlants" id="ORUFI12G14230.1">
    <property type="protein sequence ID" value="ORUFI12G14230.1"/>
    <property type="gene ID" value="ORUFI12G14230"/>
</dbReference>
<accession>A0A0E0RHM5</accession>
<dbReference type="GO" id="GO:0005525">
    <property type="term" value="F:GTP binding"/>
    <property type="evidence" value="ECO:0007669"/>
    <property type="project" value="UniProtKB-KW"/>
</dbReference>
<dbReference type="AlphaFoldDB" id="A0A0E0RHM5"/>
<keyword evidence="3" id="KW-0396">Initiation factor</keyword>
<dbReference type="Proteomes" id="UP000008022">
    <property type="component" value="Unassembled WGS sequence"/>
</dbReference>
<dbReference type="GO" id="GO:0003743">
    <property type="term" value="F:translation initiation factor activity"/>
    <property type="evidence" value="ECO:0007669"/>
    <property type="project" value="UniProtKB-KW"/>
</dbReference>
<evidence type="ECO:0000256" key="6">
    <source>
        <dbReference type="ARBA" id="ARBA00023134"/>
    </source>
</evidence>
<feature type="compositionally biased region" description="Basic and acidic residues" evidence="8">
    <location>
        <begin position="130"/>
        <end position="142"/>
    </location>
</feature>
<evidence type="ECO:0000256" key="2">
    <source>
        <dbReference type="ARBA" id="ARBA00013824"/>
    </source>
</evidence>
<reference evidence="10" key="2">
    <citation type="submission" date="2015-06" db="UniProtKB">
        <authorList>
            <consortium name="EnsemblPlants"/>
        </authorList>
    </citation>
    <scope>IDENTIFICATION</scope>
</reference>
<dbReference type="InterPro" id="IPR029459">
    <property type="entry name" value="EFTU-type"/>
</dbReference>
<reference evidence="11" key="1">
    <citation type="submission" date="2013-06" db="EMBL/GenBank/DDBJ databases">
        <authorList>
            <person name="Zhao Q."/>
        </authorList>
    </citation>
    <scope>NUCLEOTIDE SEQUENCE</scope>
    <source>
        <strain evidence="11">cv. W1943</strain>
    </source>
</reference>
<dbReference type="Pfam" id="PF11987">
    <property type="entry name" value="IF-2"/>
    <property type="match status" value="1"/>
</dbReference>
<keyword evidence="6" id="KW-0342">GTP-binding</keyword>
<dbReference type="GO" id="GO:0005739">
    <property type="term" value="C:mitochondrion"/>
    <property type="evidence" value="ECO:0007669"/>
    <property type="project" value="TreeGrafter"/>
</dbReference>
<feature type="region of interest" description="Disordered" evidence="8">
    <location>
        <begin position="193"/>
        <end position="239"/>
    </location>
</feature>
<feature type="region of interest" description="Disordered" evidence="8">
    <location>
        <begin position="1"/>
        <end position="168"/>
    </location>
</feature>
<dbReference type="OMA" id="FRQSKPA"/>
<comment type="similarity">
    <text evidence="1">Belongs to the TRAFAC class translation factor GTPase superfamily. Classic translation factor GTPase family. IF-2 subfamily.</text>
</comment>
<dbReference type="HOGENOM" id="CLU_002656_3_2_1"/>
<dbReference type="Pfam" id="PF14578">
    <property type="entry name" value="GTP_EFTU_D4"/>
    <property type="match status" value="1"/>
</dbReference>
<dbReference type="SUPFAM" id="SSF52540">
    <property type="entry name" value="P-loop containing nucleoside triphosphate hydrolases"/>
    <property type="match status" value="1"/>
</dbReference>
<evidence type="ECO:0000259" key="9">
    <source>
        <dbReference type="PROSITE" id="PS51722"/>
    </source>
</evidence>
<evidence type="ECO:0000256" key="4">
    <source>
        <dbReference type="ARBA" id="ARBA00022741"/>
    </source>
</evidence>
<dbReference type="FunFam" id="2.40.30.10:FF:000013">
    <property type="entry name" value="eukaryotic translation initiation factor 5B"/>
    <property type="match status" value="1"/>
</dbReference>
<sequence length="874" mass="96118">MSSSRKTAGPRGGGGGGGAAAAGTKKVGSGPSRVTLERLREGIERRGRGWGSGAEEERRAEAERAAAEERARREEEEGRARAEEERRRREEERRRRRKEEKVREEARRREEQRRRLGITVVADSPGGGGDGDRRRPVYDSRKTKLQAKPHGDAQSEADTAELLSSKPQLEDEQINALSIEVAAAADAVELGVGRKTGSSEEDGTVSDGGDDSWEDKSLDGFDVQSDGNSPCVAEGETEDKLATSASQVVNPVDIDVAGEVEEDGILDSQDACAIEGDRVLRETICCILGHVDAGKTKLLDCIRHTNVQKGDAGGITQQIGATYVPVEYVKERAKPHKVPGLLVIDTPGHESFSNMRSRGMSLCDIAVVVVDIMHGLEKQTVETLALLKDRNVRFIVVLNKVDRLCGWKHCPDAPIKKALENQSGDVKREFGWRLTKVVTQLKENGFNTALYYDNQKFRKVFDIVPTSAISGEGIPDLLLMLVLRSQATMMEKLTFVNTVECTVLEVNDDKDLGTTIDVVLINGVLHKGDQVNVCTKQGPVTTTIRDLLTPHPLKELRVKGIYKHHKELKAAQGVKIVARGLKYAIPGTSLVVVKPGDDLGQSEAKSQRNENEEGNVIQEISRLKTCKEGVYVQASTFGILEAIIEHLNSPGVNVPVSGCNLGPIEKKDVMKASAMLKRKEEYAAILAFNVRVMPEADVLASESGVKIVTADTVYKLVDSFNEHIKRSKELKKMQCAANAVFPCTLKILPNRVYRKKDPFLCDVEVLEGVVKVGTPICVYVGGTVHGLGRISSMQTSNGNHIDSAKRGVVVSVKITGESPKEKTRLYGRHFDESNELISQISRRSIDVLKEYYRDEMNDENWQLIRRLKKLLDIA</sequence>
<dbReference type="PANTHER" id="PTHR43381:SF10">
    <property type="entry name" value="TR-TYPE G DOMAIN-CONTAINING PROTEIN"/>
    <property type="match status" value="1"/>
</dbReference>
<dbReference type="NCBIfam" id="NF003078">
    <property type="entry name" value="PRK04004.1"/>
    <property type="match status" value="1"/>
</dbReference>
<dbReference type="Pfam" id="PF00009">
    <property type="entry name" value="GTP_EFTU"/>
    <property type="match status" value="1"/>
</dbReference>
<dbReference type="eggNOG" id="KOG1144">
    <property type="taxonomic scope" value="Eukaryota"/>
</dbReference>
<name>A0A0E0RHM5_ORYRU</name>
<dbReference type="Gene3D" id="3.40.50.10050">
    <property type="entry name" value="Translation initiation factor IF- 2, domain 3"/>
    <property type="match status" value="1"/>
</dbReference>
<dbReference type="InterPro" id="IPR023115">
    <property type="entry name" value="TIF_IF2_dom3"/>
</dbReference>
<feature type="compositionally biased region" description="Basic and acidic residues" evidence="8">
    <location>
        <begin position="35"/>
        <end position="47"/>
    </location>
</feature>
<proteinExistence type="inferred from homology"/>
<dbReference type="Gramene" id="ORUFI12G14230.1">
    <property type="protein sequence ID" value="ORUFI12G14230.1"/>
    <property type="gene ID" value="ORUFI12G14230"/>
</dbReference>
<organism evidence="10 11">
    <name type="scientific">Oryza rufipogon</name>
    <name type="common">Brownbeard rice</name>
    <name type="synonym">Asian wild rice</name>
    <dbReference type="NCBI Taxonomy" id="4529"/>
    <lineage>
        <taxon>Eukaryota</taxon>
        <taxon>Viridiplantae</taxon>
        <taxon>Streptophyta</taxon>
        <taxon>Embryophyta</taxon>
        <taxon>Tracheophyta</taxon>
        <taxon>Spermatophyta</taxon>
        <taxon>Magnoliopsida</taxon>
        <taxon>Liliopsida</taxon>
        <taxon>Poales</taxon>
        <taxon>Poaceae</taxon>
        <taxon>BOP clade</taxon>
        <taxon>Oryzoideae</taxon>
        <taxon>Oryzeae</taxon>
        <taxon>Oryzinae</taxon>
        <taxon>Oryza</taxon>
    </lineage>
</organism>
<feature type="compositionally biased region" description="Gly residues" evidence="8">
    <location>
        <begin position="10"/>
        <end position="20"/>
    </location>
</feature>
<evidence type="ECO:0000256" key="5">
    <source>
        <dbReference type="ARBA" id="ARBA00022917"/>
    </source>
</evidence>
<protein>
    <recommendedName>
        <fullName evidence="2">Eukaryotic translation initiation factor 5B</fullName>
    </recommendedName>
    <alternativeName>
        <fullName evidence="7">Translation initiation factor IF-2</fullName>
    </alternativeName>
</protein>
<evidence type="ECO:0000256" key="7">
    <source>
        <dbReference type="ARBA" id="ARBA00032478"/>
    </source>
</evidence>
<keyword evidence="4" id="KW-0547">Nucleotide-binding</keyword>
<dbReference type="SUPFAM" id="SSF50447">
    <property type="entry name" value="Translation proteins"/>
    <property type="match status" value="1"/>
</dbReference>
<dbReference type="PROSITE" id="PS51722">
    <property type="entry name" value="G_TR_2"/>
    <property type="match status" value="1"/>
</dbReference>
<feature type="compositionally biased region" description="Acidic residues" evidence="8">
    <location>
        <begin position="199"/>
        <end position="213"/>
    </location>
</feature>
<dbReference type="FunFam" id="3.40.50.300:FF:000112">
    <property type="entry name" value="Eukaryotic translation initiation factor 5B"/>
    <property type="match status" value="1"/>
</dbReference>